<feature type="transmembrane region" description="Helical" evidence="1">
    <location>
        <begin position="72"/>
        <end position="89"/>
    </location>
</feature>
<keyword evidence="3" id="KW-1185">Reference proteome</keyword>
<name>A0A834SQI2_9FABA</name>
<dbReference type="Proteomes" id="UP000634136">
    <property type="component" value="Unassembled WGS sequence"/>
</dbReference>
<dbReference type="AlphaFoldDB" id="A0A834SQI2"/>
<reference evidence="2" key="1">
    <citation type="submission" date="2020-09" db="EMBL/GenBank/DDBJ databases">
        <title>Genome-Enabled Discovery of Anthraquinone Biosynthesis in Senna tora.</title>
        <authorList>
            <person name="Kang S.-H."/>
            <person name="Pandey R.P."/>
            <person name="Lee C.-M."/>
            <person name="Sim J.-S."/>
            <person name="Jeong J.-T."/>
            <person name="Choi B.-S."/>
            <person name="Jung M."/>
            <person name="Ginzburg D."/>
            <person name="Zhao K."/>
            <person name="Won S.Y."/>
            <person name="Oh T.-J."/>
            <person name="Yu Y."/>
            <person name="Kim N.-H."/>
            <person name="Lee O.R."/>
            <person name="Lee T.-H."/>
            <person name="Bashyal P."/>
            <person name="Kim T.-S."/>
            <person name="Lee W.-H."/>
            <person name="Kawkins C."/>
            <person name="Kim C.-K."/>
            <person name="Kim J.S."/>
            <person name="Ahn B.O."/>
            <person name="Rhee S.Y."/>
            <person name="Sohng J.K."/>
        </authorList>
    </citation>
    <scope>NUCLEOTIDE SEQUENCE</scope>
    <source>
        <tissue evidence="2">Leaf</tissue>
    </source>
</reference>
<dbReference type="EMBL" id="JAAIUW010000013">
    <property type="protein sequence ID" value="KAF7801629.1"/>
    <property type="molecule type" value="Genomic_DNA"/>
</dbReference>
<accession>A0A834SQI2</accession>
<sequence length="102" mass="11260">MDPNMSDNHADSFCSKCLASLHEDLLIEIASMVAFDNVQDLFSLKVCSKELYNATDQPKLGSNSLRSLMKQFRASFIALVLALVIGPPIPCNGSFRVLVFHL</sequence>
<keyword evidence="1" id="KW-0472">Membrane</keyword>
<comment type="caution">
    <text evidence="2">The sequence shown here is derived from an EMBL/GenBank/DDBJ whole genome shotgun (WGS) entry which is preliminary data.</text>
</comment>
<evidence type="ECO:0000313" key="2">
    <source>
        <dbReference type="EMBL" id="KAF7801629.1"/>
    </source>
</evidence>
<evidence type="ECO:0000313" key="3">
    <source>
        <dbReference type="Proteomes" id="UP000634136"/>
    </source>
</evidence>
<gene>
    <name evidence="2" type="ORF">G2W53_040740</name>
</gene>
<organism evidence="2 3">
    <name type="scientific">Senna tora</name>
    <dbReference type="NCBI Taxonomy" id="362788"/>
    <lineage>
        <taxon>Eukaryota</taxon>
        <taxon>Viridiplantae</taxon>
        <taxon>Streptophyta</taxon>
        <taxon>Embryophyta</taxon>
        <taxon>Tracheophyta</taxon>
        <taxon>Spermatophyta</taxon>
        <taxon>Magnoliopsida</taxon>
        <taxon>eudicotyledons</taxon>
        <taxon>Gunneridae</taxon>
        <taxon>Pentapetalae</taxon>
        <taxon>rosids</taxon>
        <taxon>fabids</taxon>
        <taxon>Fabales</taxon>
        <taxon>Fabaceae</taxon>
        <taxon>Caesalpinioideae</taxon>
        <taxon>Cassia clade</taxon>
        <taxon>Senna</taxon>
    </lineage>
</organism>
<proteinExistence type="predicted"/>
<protein>
    <submittedName>
        <fullName evidence="2">Uncharacterized protein</fullName>
    </submittedName>
</protein>
<evidence type="ECO:0000256" key="1">
    <source>
        <dbReference type="SAM" id="Phobius"/>
    </source>
</evidence>
<keyword evidence="1" id="KW-0812">Transmembrane</keyword>
<keyword evidence="1" id="KW-1133">Transmembrane helix</keyword>